<dbReference type="InterPro" id="IPR036388">
    <property type="entry name" value="WH-like_DNA-bd_sf"/>
</dbReference>
<dbReference type="Proteomes" id="UP000321250">
    <property type="component" value="Unassembled WGS sequence"/>
</dbReference>
<organism evidence="1 2">
    <name type="scientific">Sphingomonas ginsenosidivorax</name>
    <dbReference type="NCBI Taxonomy" id="862135"/>
    <lineage>
        <taxon>Bacteria</taxon>
        <taxon>Pseudomonadati</taxon>
        <taxon>Pseudomonadota</taxon>
        <taxon>Alphaproteobacteria</taxon>
        <taxon>Sphingomonadales</taxon>
        <taxon>Sphingomonadaceae</taxon>
        <taxon>Sphingomonas</taxon>
    </lineage>
</organism>
<proteinExistence type="predicted"/>
<reference evidence="1 2" key="1">
    <citation type="journal article" date="2013" name="Antonie Van Leeuwenhoek">
        <title>Sphingomonas ginsenosidivorax sp. nov., with the ability to transform ginsenosides.</title>
        <authorList>
            <person name="Jin X.F."/>
            <person name="Kim J.K."/>
            <person name="Liu Q.M."/>
            <person name="Kang M.S."/>
            <person name="He D."/>
            <person name="Jin F.X."/>
            <person name="Kim S.C."/>
            <person name="Im W.T."/>
        </authorList>
    </citation>
    <scope>NUCLEOTIDE SEQUENCE [LARGE SCALE GENOMIC DNA]</scope>
    <source>
        <strain evidence="1 2">KHI67</strain>
    </source>
</reference>
<evidence type="ECO:0000313" key="2">
    <source>
        <dbReference type="Proteomes" id="UP000321250"/>
    </source>
</evidence>
<dbReference type="OrthoDB" id="7594920at2"/>
<accession>A0A5C6U769</accession>
<evidence type="ECO:0000313" key="1">
    <source>
        <dbReference type="EMBL" id="TXC67971.1"/>
    </source>
</evidence>
<gene>
    <name evidence="1" type="ORF">FSB78_18465</name>
</gene>
<comment type="caution">
    <text evidence="1">The sequence shown here is derived from an EMBL/GenBank/DDBJ whole genome shotgun (WGS) entry which is preliminary data.</text>
</comment>
<dbReference type="EMBL" id="VOQR01000002">
    <property type="protein sequence ID" value="TXC67971.1"/>
    <property type="molecule type" value="Genomic_DNA"/>
</dbReference>
<dbReference type="AlphaFoldDB" id="A0A5C6U769"/>
<dbReference type="SUPFAM" id="SSF46785">
    <property type="entry name" value="Winged helix' DNA-binding domain"/>
    <property type="match status" value="1"/>
</dbReference>
<dbReference type="InterPro" id="IPR036390">
    <property type="entry name" value="WH_DNA-bd_sf"/>
</dbReference>
<sequence>MATTFEGDELIDVVVRLPRKAIEDTLLTARASNPESEERRHLAAKAILAGRRRRAKKFAGVRFYDPSWDMILELYVATIEQRALAVSELCSLSGGSTTTALRHIENIEALRYISRGPDPDDRRRLIVTMLPLLEDSLNQWLDLQIVAEQLGL</sequence>
<dbReference type="Gene3D" id="1.10.10.10">
    <property type="entry name" value="Winged helix-like DNA-binding domain superfamily/Winged helix DNA-binding domain"/>
    <property type="match status" value="1"/>
</dbReference>
<keyword evidence="2" id="KW-1185">Reference proteome</keyword>
<dbReference type="RefSeq" id="WP_147084362.1">
    <property type="nucleotide sequence ID" value="NZ_VOQR01000002.1"/>
</dbReference>
<protein>
    <submittedName>
        <fullName evidence="1">MarR family transcriptional regulator</fullName>
    </submittedName>
</protein>
<name>A0A5C6U769_9SPHN</name>